<evidence type="ECO:0000313" key="1">
    <source>
        <dbReference type="EMBL" id="MFC6261912.1"/>
    </source>
</evidence>
<dbReference type="Pfam" id="PF10076">
    <property type="entry name" value="Phage_Mu_Gp48"/>
    <property type="match status" value="1"/>
</dbReference>
<gene>
    <name evidence="1" type="ORF">ACFP1C_13350</name>
</gene>
<dbReference type="Proteomes" id="UP001596283">
    <property type="component" value="Unassembled WGS sequence"/>
</dbReference>
<evidence type="ECO:0000313" key="2">
    <source>
        <dbReference type="Proteomes" id="UP001596283"/>
    </source>
</evidence>
<dbReference type="RefSeq" id="WP_382333706.1">
    <property type="nucleotide sequence ID" value="NZ_JBHSSI010000090.1"/>
</dbReference>
<organism evidence="1 2">
    <name type="scientific">Levilactobacillus fujinensis</name>
    <dbReference type="NCBI Taxonomy" id="2486024"/>
    <lineage>
        <taxon>Bacteria</taxon>
        <taxon>Bacillati</taxon>
        <taxon>Bacillota</taxon>
        <taxon>Bacilli</taxon>
        <taxon>Lactobacillales</taxon>
        <taxon>Lactobacillaceae</taxon>
        <taxon>Levilactobacillus</taxon>
    </lineage>
</organism>
<name>A0ABW1TK02_9LACO</name>
<dbReference type="EMBL" id="JBHSSI010000090">
    <property type="protein sequence ID" value="MFC6261912.1"/>
    <property type="molecule type" value="Genomic_DNA"/>
</dbReference>
<dbReference type="InterPro" id="IPR018755">
    <property type="entry name" value="Phage_Mu_Gp48"/>
</dbReference>
<protein>
    <submittedName>
        <fullName evidence="1">Phage tail protein</fullName>
    </submittedName>
</protein>
<comment type="caution">
    <text evidence="1">The sequence shown here is derived from an EMBL/GenBank/DDBJ whole genome shotgun (WGS) entry which is preliminary data.</text>
</comment>
<accession>A0ABW1TK02</accession>
<sequence length="161" mass="18107">LMVGEQPVFDAVSEQADRILLNEFVMATDVDGLSMFENQFGMVASPTATVESRRYDILVRMLPPRPITIWYFKELVASFAIPAMVVVDSVKSRIDTLSEAHVITAEQVERLKYLLNVYTPSNLEQHIRTSYDVENRLPVYFGQAASICINSAVMPQAVNFS</sequence>
<keyword evidence="2" id="KW-1185">Reference proteome</keyword>
<proteinExistence type="predicted"/>
<feature type="non-terminal residue" evidence="1">
    <location>
        <position position="1"/>
    </location>
</feature>
<reference evidence="2" key="1">
    <citation type="journal article" date="2019" name="Int. J. Syst. Evol. Microbiol.">
        <title>The Global Catalogue of Microorganisms (GCM) 10K type strain sequencing project: providing services to taxonomists for standard genome sequencing and annotation.</title>
        <authorList>
            <consortium name="The Broad Institute Genomics Platform"/>
            <consortium name="The Broad Institute Genome Sequencing Center for Infectious Disease"/>
            <person name="Wu L."/>
            <person name="Ma J."/>
        </authorList>
    </citation>
    <scope>NUCLEOTIDE SEQUENCE [LARGE SCALE GENOMIC DNA]</scope>
    <source>
        <strain evidence="2">CCM 8908</strain>
    </source>
</reference>